<evidence type="ECO:0000313" key="1">
    <source>
        <dbReference type="EMBL" id="GEL01031.1"/>
    </source>
</evidence>
<dbReference type="AlphaFoldDB" id="A0A511BL08"/>
<sequence>MCMTFTCVLSGENATLSDMKTGAQSIMSRRSFDGLISRRQRGKLSTGARIAGGMYSHFGLTALLEELGADPKDTPIVIYNRYANWDYVADSMCKDQRMTLDGVNNYVATAWFPATVQGYLTIVNGNKGEAITIASKDRGLRAAAADSLFKRDASGARRGVVLVGTFEAIPAKIGPISVDRALSCAFGAFSLVTAESTEEQIETALDAHQELYSHVAI</sequence>
<protein>
    <submittedName>
        <fullName evidence="1">Uncharacterized protein</fullName>
    </submittedName>
</protein>
<proteinExistence type="predicted"/>
<name>A0A511BL08_9PROT</name>
<dbReference type="Proteomes" id="UP000321405">
    <property type="component" value="Unassembled WGS sequence"/>
</dbReference>
<organism evidence="1 2">
    <name type="scientific">Swaminathania salitolerans</name>
    <dbReference type="NCBI Taxonomy" id="182838"/>
    <lineage>
        <taxon>Bacteria</taxon>
        <taxon>Pseudomonadati</taxon>
        <taxon>Pseudomonadota</taxon>
        <taxon>Alphaproteobacteria</taxon>
        <taxon>Acetobacterales</taxon>
        <taxon>Acetobacteraceae</taxon>
        <taxon>Swaminathania</taxon>
    </lineage>
</organism>
<comment type="caution">
    <text evidence="1">The sequence shown here is derived from an EMBL/GenBank/DDBJ whole genome shotgun (WGS) entry which is preliminary data.</text>
</comment>
<accession>A0A511BL08</accession>
<dbReference type="EMBL" id="BJVC01000001">
    <property type="protein sequence ID" value="GEL01031.1"/>
    <property type="molecule type" value="Genomic_DNA"/>
</dbReference>
<reference evidence="1 2" key="1">
    <citation type="submission" date="2019-07" db="EMBL/GenBank/DDBJ databases">
        <title>Whole genome shotgun sequence of Swaminathania salitolerans NBRC 104436.</title>
        <authorList>
            <person name="Hosoyama A."/>
            <person name="Uohara A."/>
            <person name="Ohji S."/>
            <person name="Ichikawa N."/>
        </authorList>
    </citation>
    <scope>NUCLEOTIDE SEQUENCE [LARGE SCALE GENOMIC DNA]</scope>
    <source>
        <strain evidence="1 2">NBRC 104436</strain>
    </source>
</reference>
<evidence type="ECO:0000313" key="2">
    <source>
        <dbReference type="Proteomes" id="UP000321405"/>
    </source>
</evidence>
<gene>
    <name evidence="1" type="ORF">SSA02_01940</name>
</gene>
<keyword evidence="2" id="KW-1185">Reference proteome</keyword>